<gene>
    <name evidence="1" type="ORF">JOS67_06075</name>
</gene>
<dbReference type="Proteomes" id="UP000596337">
    <property type="component" value="Chromosome 1"/>
</dbReference>
<reference evidence="1 2" key="1">
    <citation type="submission" date="2021-01" db="EMBL/GenBank/DDBJ databases">
        <title>Characterization of a novel blaVMB-2- harboring plasmid in Vibrio diabolicus.</title>
        <authorList>
            <person name="Liu M."/>
        </authorList>
    </citation>
    <scope>NUCLEOTIDE SEQUENCE [LARGE SCALE GENOMIC DNA]</scope>
    <source>
        <strain evidence="1 2">SLV18</strain>
    </source>
</reference>
<name>A0AA92R7S4_9VIBR</name>
<accession>A0AA92R7S4</accession>
<evidence type="ECO:0000313" key="1">
    <source>
        <dbReference type="EMBL" id="QRG83872.1"/>
    </source>
</evidence>
<evidence type="ECO:0000313" key="2">
    <source>
        <dbReference type="Proteomes" id="UP000596337"/>
    </source>
</evidence>
<organism evidence="1 2">
    <name type="scientific">Vibrio diabolicus</name>
    <dbReference type="NCBI Taxonomy" id="50719"/>
    <lineage>
        <taxon>Bacteria</taxon>
        <taxon>Pseudomonadati</taxon>
        <taxon>Pseudomonadota</taxon>
        <taxon>Gammaproteobacteria</taxon>
        <taxon>Vibrionales</taxon>
        <taxon>Vibrionaceae</taxon>
        <taxon>Vibrio</taxon>
        <taxon>Vibrio diabolicus subgroup</taxon>
    </lineage>
</organism>
<proteinExistence type="predicted"/>
<protein>
    <submittedName>
        <fullName evidence="1">Uncharacterized protein</fullName>
    </submittedName>
</protein>
<dbReference type="EMBL" id="CP069195">
    <property type="protein sequence ID" value="QRG83872.1"/>
    <property type="molecule type" value="Genomic_DNA"/>
</dbReference>
<dbReference type="RefSeq" id="WP_134647436.1">
    <property type="nucleotide sequence ID" value="NZ_CANMIY010000010.1"/>
</dbReference>
<dbReference type="AlphaFoldDB" id="A0AA92R7S4"/>
<sequence>MAYLPFYLTPEELSAYQEAQEQEVSSGSNVLRWSVVNVEMPSRYIHLYFTLVTLFVCIAIFFALANFDQNDDTIFLACVLSFCVALFYFLMRWGLLKQYHYVFSEKGLVAKSSSTIPKWMNNASQVTGWVGATTCILMVILVGPMALAGAGAFILVSFKMLKRQPDEVAEIKVGEREDWLFAYYNKKRKVIRFYHKYDECSKWNLDKHTVFRAQTRGYSYIFFKTVQDLDAMLETLSNKYGIECIDFPDHKTFFEGRPEPRIEDIPSRSLEFPVADTFDLRAQNAPLPEWRRIYNGKWQTESEIERLKAAGEQQATPAS</sequence>